<feature type="domain" description="HTH hxlR-type" evidence="4">
    <location>
        <begin position="87"/>
        <end position="186"/>
    </location>
</feature>
<evidence type="ECO:0000313" key="6">
    <source>
        <dbReference type="Proteomes" id="UP000265715"/>
    </source>
</evidence>
<dbReference type="InterPro" id="IPR002577">
    <property type="entry name" value="HTH_HxlR"/>
</dbReference>
<dbReference type="AlphaFoldDB" id="A0A399DRG3"/>
<dbReference type="EMBL" id="QXDL01000387">
    <property type="protein sequence ID" value="RIH74835.1"/>
    <property type="molecule type" value="Genomic_DNA"/>
</dbReference>
<evidence type="ECO:0000313" key="5">
    <source>
        <dbReference type="EMBL" id="RIH74835.1"/>
    </source>
</evidence>
<dbReference type="InterPro" id="IPR036388">
    <property type="entry name" value="WH-like_DNA-bd_sf"/>
</dbReference>
<accession>A0A399DRG3</accession>
<dbReference type="Proteomes" id="UP000265715">
    <property type="component" value="Unassembled WGS sequence"/>
</dbReference>
<dbReference type="PANTHER" id="PTHR33204">
    <property type="entry name" value="TRANSCRIPTIONAL REGULATOR, MARR FAMILY"/>
    <property type="match status" value="1"/>
</dbReference>
<comment type="caution">
    <text evidence="5">The sequence shown here is derived from an EMBL/GenBank/DDBJ whole genome shotgun (WGS) entry which is preliminary data.</text>
</comment>
<keyword evidence="3" id="KW-0804">Transcription</keyword>
<reference evidence="5 6" key="1">
    <citation type="submission" date="2018-08" db="EMBL/GenBank/DDBJ databases">
        <title>Meiothermus terrae DSM 26712 genome sequencing project.</title>
        <authorList>
            <person name="Da Costa M.S."/>
            <person name="Albuquerque L."/>
            <person name="Raposo P."/>
            <person name="Froufe H.J.C."/>
            <person name="Barroso C.S."/>
            <person name="Egas C."/>
        </authorList>
    </citation>
    <scope>NUCLEOTIDE SEQUENCE [LARGE SCALE GENOMIC DNA]</scope>
    <source>
        <strain evidence="5 6">DSM 26712</strain>
    </source>
</reference>
<evidence type="ECO:0000256" key="2">
    <source>
        <dbReference type="ARBA" id="ARBA00023125"/>
    </source>
</evidence>
<dbReference type="Gene3D" id="1.10.10.10">
    <property type="entry name" value="Winged helix-like DNA-binding domain superfamily/Winged helix DNA-binding domain"/>
    <property type="match status" value="2"/>
</dbReference>
<gene>
    <name evidence="5" type="primary">ytcD_2</name>
    <name evidence="5" type="ORF">Mterra_04037</name>
</gene>
<evidence type="ECO:0000256" key="1">
    <source>
        <dbReference type="ARBA" id="ARBA00023015"/>
    </source>
</evidence>
<keyword evidence="6" id="KW-1185">Reference proteome</keyword>
<dbReference type="RefSeq" id="WP_119316843.1">
    <property type="nucleotide sequence ID" value="NZ_QXDL01000387.1"/>
</dbReference>
<keyword evidence="1" id="KW-0805">Transcription regulation</keyword>
<dbReference type="PANTHER" id="PTHR33204:SF18">
    <property type="entry name" value="TRANSCRIPTIONAL REGULATORY PROTEIN"/>
    <property type="match status" value="1"/>
</dbReference>
<sequence>MLTQLSPLQALAHLTHNRWALPLLAELHQTDGSKFVTLVHRLGISRDSLSRTLEALTAQGWVLRNTGHGHPLRPEYLLTPEGMLLGAPALRLLRELRARGLEEVGLRKWSLPVLLGVSQGQERFSELLRALPGVTNRALTLALKDLEEAGLLERAVGYRLTPAGLELAEEVRALALSLAGGTAGPPR</sequence>
<dbReference type="PROSITE" id="PS51118">
    <property type="entry name" value="HTH_HXLR"/>
    <property type="match status" value="2"/>
</dbReference>
<keyword evidence="2" id="KW-0238">DNA-binding</keyword>
<dbReference type="OrthoDB" id="9791143at2"/>
<name>A0A399DRG3_9DEIN</name>
<proteinExistence type="predicted"/>
<dbReference type="GO" id="GO:0003677">
    <property type="term" value="F:DNA binding"/>
    <property type="evidence" value="ECO:0007669"/>
    <property type="project" value="UniProtKB-KW"/>
</dbReference>
<evidence type="ECO:0000256" key="3">
    <source>
        <dbReference type="ARBA" id="ARBA00023163"/>
    </source>
</evidence>
<dbReference type="InterPro" id="IPR036390">
    <property type="entry name" value="WH_DNA-bd_sf"/>
</dbReference>
<dbReference type="SUPFAM" id="SSF46785">
    <property type="entry name" value="Winged helix' DNA-binding domain"/>
    <property type="match status" value="2"/>
</dbReference>
<protein>
    <submittedName>
        <fullName evidence="5">Putative HTH-type transcriptional regulator YtcD</fullName>
    </submittedName>
</protein>
<evidence type="ECO:0000259" key="4">
    <source>
        <dbReference type="PROSITE" id="PS51118"/>
    </source>
</evidence>
<organism evidence="5 6">
    <name type="scientific">Calidithermus terrae</name>
    <dbReference type="NCBI Taxonomy" id="1408545"/>
    <lineage>
        <taxon>Bacteria</taxon>
        <taxon>Thermotogati</taxon>
        <taxon>Deinococcota</taxon>
        <taxon>Deinococci</taxon>
        <taxon>Thermales</taxon>
        <taxon>Thermaceae</taxon>
        <taxon>Calidithermus</taxon>
    </lineage>
</organism>
<feature type="domain" description="HTH hxlR-type" evidence="4">
    <location>
        <begin position="6"/>
        <end position="104"/>
    </location>
</feature>
<dbReference type="Pfam" id="PF01638">
    <property type="entry name" value="HxlR"/>
    <property type="match status" value="2"/>
</dbReference>